<evidence type="ECO:0000256" key="2">
    <source>
        <dbReference type="ARBA" id="ARBA00022692"/>
    </source>
</evidence>
<protein>
    <submittedName>
        <fullName evidence="7">Signal transduction histidine kinase</fullName>
    </submittedName>
</protein>
<evidence type="ECO:0000259" key="6">
    <source>
        <dbReference type="PROSITE" id="PS50839"/>
    </source>
</evidence>
<dbReference type="InterPro" id="IPR042240">
    <property type="entry name" value="CHASE_sf"/>
</dbReference>
<dbReference type="AlphaFoldDB" id="A0A7X0TUU2"/>
<sequence>MRGVIKPLFYSSAIFIAVCLLVVFAIKPLSLINFIGPVTGIITAVTLVWGSIALAGVIISSLLLLMIVNKYAYFDLNLAIVLFIFLAALLQAFWAKQLTYKLIGKQRWIASRSSLFSFMLKIGPVVGIVAASCAVIVAILDNGTFDTSLTYAFFRAWSTSVLVSAFTIPSLLFIVGEQKLSVSKRTFVFVSSTLGCVAIGLLFQISQQQELHKRLDIYERSLHELNDVLVKEISDIKSDIKAMSAYFNSSVEVDFYEFNSYSNEVYRDNSSISSIQWAPVVTAQEQQRFEQYAKSQLGIEYTIVTKVRNQPLEPQNKTLFVPVLYLFPEKGSETYYGFDLHEYTAITPTLMKSLEKQDAVASAPFSMNQNNEMNPLIIIAHPVSNAKGANVFGYITLASGELAIGFLSAVIELERLVNTLKTKISANNITMTIVDVTAGENYLIYGDKLTTDNRLKQTEVVDFFGRQWKFHIAESTTWLSQDKSWQTWVMLLGAVFGGFIFQLLILMMAAYSIELSDKVAEKTRELIKANELSEKENQSKAHFLQMLTLELSTPIKLAERLSRGSSRNLGNSQLQQFNEVTEQLKHILTSVSDLSTIESRTQKLDSQVFDFSYFLNQIESTYQQREIHAHNQIKFLFDCELPNFVVADKNRLEKLLLSLQDNILKLFNGSDVQMSVKTHYHKDFASLFFTCSALSAKESMPILSWLKKDIANFSTSMALASELTYLLQGNIKLTLVPTGDVVMTISLPIGIKSQQDTLNKTDEIETLTFNNKRKVLLIEESLSTNFETTPLLLGLDYQVEIIDDFTEVGYAISELHFDIIIIDNITSKPYVKAIEESLGQLGKGDKTTVIGIYRGIEYRQLEPSFKQLMGDCLLYPISAENLQMVLMKANVS</sequence>
<feature type="transmembrane region" description="Helical" evidence="5">
    <location>
        <begin position="38"/>
        <end position="64"/>
    </location>
</feature>
<evidence type="ECO:0000313" key="8">
    <source>
        <dbReference type="Proteomes" id="UP000537141"/>
    </source>
</evidence>
<reference evidence="7 8" key="1">
    <citation type="submission" date="2020-08" db="EMBL/GenBank/DDBJ databases">
        <title>Genomic Encyclopedia of Type Strains, Phase IV (KMG-IV): sequencing the most valuable type-strain genomes for metagenomic binning, comparative biology and taxonomic classification.</title>
        <authorList>
            <person name="Goeker M."/>
        </authorList>
    </citation>
    <scope>NUCLEOTIDE SEQUENCE [LARGE SCALE GENOMIC DNA]</scope>
    <source>
        <strain evidence="7 8">DSM 26287</strain>
    </source>
</reference>
<dbReference type="Proteomes" id="UP000537141">
    <property type="component" value="Unassembled WGS sequence"/>
</dbReference>
<feature type="transmembrane region" description="Helical" evidence="5">
    <location>
        <begin position="488"/>
        <end position="513"/>
    </location>
</feature>
<comment type="subcellular location">
    <subcellularLocation>
        <location evidence="1">Membrane</location>
    </subcellularLocation>
</comment>
<dbReference type="InterPro" id="IPR036890">
    <property type="entry name" value="HATPase_C_sf"/>
</dbReference>
<feature type="transmembrane region" description="Helical" evidence="5">
    <location>
        <begin position="7"/>
        <end position="26"/>
    </location>
</feature>
<evidence type="ECO:0000256" key="5">
    <source>
        <dbReference type="SAM" id="Phobius"/>
    </source>
</evidence>
<keyword evidence="8" id="KW-1185">Reference proteome</keyword>
<organism evidence="7 8">
    <name type="scientific">Thalassotalea piscium</name>
    <dbReference type="NCBI Taxonomy" id="1230533"/>
    <lineage>
        <taxon>Bacteria</taxon>
        <taxon>Pseudomonadati</taxon>
        <taxon>Pseudomonadota</taxon>
        <taxon>Gammaproteobacteria</taxon>
        <taxon>Alteromonadales</taxon>
        <taxon>Colwelliaceae</taxon>
        <taxon>Thalassotalea</taxon>
    </lineage>
</organism>
<dbReference type="Gene3D" id="3.30.450.350">
    <property type="entry name" value="CHASE domain"/>
    <property type="match status" value="1"/>
</dbReference>
<keyword evidence="7" id="KW-0418">Kinase</keyword>
<feature type="transmembrane region" description="Helical" evidence="5">
    <location>
        <begin position="115"/>
        <end position="140"/>
    </location>
</feature>
<accession>A0A7X0TUU2</accession>
<evidence type="ECO:0000256" key="3">
    <source>
        <dbReference type="ARBA" id="ARBA00022989"/>
    </source>
</evidence>
<dbReference type="Gene3D" id="3.30.565.10">
    <property type="entry name" value="Histidine kinase-like ATPase, C-terminal domain"/>
    <property type="match status" value="1"/>
</dbReference>
<name>A0A7X0TUU2_9GAMM</name>
<keyword evidence="2 5" id="KW-0812">Transmembrane</keyword>
<dbReference type="GO" id="GO:0016020">
    <property type="term" value="C:membrane"/>
    <property type="evidence" value="ECO:0007669"/>
    <property type="project" value="UniProtKB-SubCell"/>
</dbReference>
<keyword evidence="7" id="KW-0808">Transferase</keyword>
<dbReference type="GO" id="GO:0007165">
    <property type="term" value="P:signal transduction"/>
    <property type="evidence" value="ECO:0007669"/>
    <property type="project" value="UniProtKB-ARBA"/>
</dbReference>
<proteinExistence type="predicted"/>
<feature type="transmembrane region" description="Helical" evidence="5">
    <location>
        <begin position="76"/>
        <end position="95"/>
    </location>
</feature>
<dbReference type="PROSITE" id="PS50839">
    <property type="entry name" value="CHASE"/>
    <property type="match status" value="1"/>
</dbReference>
<dbReference type="InterPro" id="IPR006189">
    <property type="entry name" value="CHASE_dom"/>
</dbReference>
<keyword evidence="3 5" id="KW-1133">Transmembrane helix</keyword>
<evidence type="ECO:0000256" key="1">
    <source>
        <dbReference type="ARBA" id="ARBA00004370"/>
    </source>
</evidence>
<dbReference type="EMBL" id="JACHHU010000035">
    <property type="protein sequence ID" value="MBB6544742.1"/>
    <property type="molecule type" value="Genomic_DNA"/>
</dbReference>
<gene>
    <name evidence="7" type="ORF">HNQ55_003275</name>
</gene>
<feature type="transmembrane region" description="Helical" evidence="5">
    <location>
        <begin position="152"/>
        <end position="175"/>
    </location>
</feature>
<feature type="domain" description="CHASE" evidence="6">
    <location>
        <begin position="249"/>
        <end position="471"/>
    </location>
</feature>
<feature type="transmembrane region" description="Helical" evidence="5">
    <location>
        <begin position="187"/>
        <end position="205"/>
    </location>
</feature>
<evidence type="ECO:0000313" key="7">
    <source>
        <dbReference type="EMBL" id="MBB6544742.1"/>
    </source>
</evidence>
<dbReference type="RefSeq" id="WP_184426142.1">
    <property type="nucleotide sequence ID" value="NZ_AP027362.1"/>
</dbReference>
<dbReference type="PANTHER" id="PTHR45530">
    <property type="entry name" value="SENSORY TRANSDUCTION HISTIDINE KINASE"/>
    <property type="match status" value="1"/>
</dbReference>
<dbReference type="GO" id="GO:0016301">
    <property type="term" value="F:kinase activity"/>
    <property type="evidence" value="ECO:0007669"/>
    <property type="project" value="UniProtKB-KW"/>
</dbReference>
<dbReference type="Pfam" id="PF03924">
    <property type="entry name" value="CHASE"/>
    <property type="match status" value="1"/>
</dbReference>
<dbReference type="SMART" id="SM01079">
    <property type="entry name" value="CHASE"/>
    <property type="match status" value="1"/>
</dbReference>
<dbReference type="PANTHER" id="PTHR45530:SF3">
    <property type="entry name" value="TWO-COMPONENT SYSTEM NARL FAMILY SENSOR HISTIDINE KINASE BARA"/>
    <property type="match status" value="1"/>
</dbReference>
<keyword evidence="4 5" id="KW-0472">Membrane</keyword>
<comment type="caution">
    <text evidence="7">The sequence shown here is derived from an EMBL/GenBank/DDBJ whole genome shotgun (WGS) entry which is preliminary data.</text>
</comment>
<evidence type="ECO:0000256" key="4">
    <source>
        <dbReference type="ARBA" id="ARBA00023136"/>
    </source>
</evidence>